<accession>G4Z1P8</accession>
<sequence>MGTKLLQWGGALFLLRLELGQLQIQRVDVDAEEKKVSLIRCTVQSDSDAAALLVDARLVAAKEVEDTTSVIRYPVLVFRLLHGDKEVSAPSSSPVPRKRRRSAKDNETSDADGETVPSQSRAGTRLLFCLLHETETASEMGLRVLNELEFPTLTGKSGGELATVDCGALLQVFLADGPYLLLFERGSRMATVLKLRRATSGGGDVGFCIWREQVDVMNGIGGDALAPSEVVSCAWCMCEESSDKRYVLGIRCNDVNRSFFMLEFSSSLDNATFELLLSFNHVGHAYVGDFIRVHASTNSQDQVLLLNEVSGISGSNSGDIASDGGLDMGTEDEQLVKRSVLITQKVATPEVKLACHRLRLREGKKSKHESRSKKRPRNNKKESYKGGHAGSKPQPFLYIERTQKASSRDRGAIRAEDRTDGVEGAPTASHAQLGKLTDSLTTRLDNGMQELERLQMIVNDKRCLARQLNQLMVREWRQQQQTAYSSKENSLLATLLTTREMENCIVEQQKVVDMETIVAASTQRSVITKSANGGSTSLGNLTLEHQVSLEYFRVLQYVPSSSLVRAEVVLNNLSDTAVADSFVMLTAPQGGHTSSTQGWVCSCAVVPEFPSAAAAEPGKARFQLEFQFSPNFAFLRTRSPLAATLWLHWGASHNAPRCVTTSSKEQQSLFCIAVASVKVSREELLRVTSTTKPTSSNLWPQHEYEQLLFISAGSSITSWLENQSRGVTAVVTRPKFALVNLNVTDHELMLYEMSQMVANLPSDVYAMRNPFQRQHLSALQRILHGIRQDIVTDESIGEKQKKVGENGARIKTLKGDGRGRASIRRARQQYTDLQVNQLLLVLQKRMNFHTMWFDSEAKDSLEN</sequence>
<dbReference type="KEGG" id="psoj:PHYSODRAFT_481874"/>
<dbReference type="Proteomes" id="UP000002640">
    <property type="component" value="Unassembled WGS sequence"/>
</dbReference>
<protein>
    <submittedName>
        <fullName evidence="3">Uncharacterized protein</fullName>
    </submittedName>
</protein>
<feature type="compositionally biased region" description="Basic residues" evidence="1">
    <location>
        <begin position="357"/>
        <end position="378"/>
    </location>
</feature>
<feature type="compositionally biased region" description="Basic and acidic residues" evidence="1">
    <location>
        <begin position="401"/>
        <end position="421"/>
    </location>
</feature>
<proteinExistence type="predicted"/>
<evidence type="ECO:0000313" key="3">
    <source>
        <dbReference type="EMBL" id="EGZ26416.1"/>
    </source>
</evidence>
<evidence type="ECO:0000256" key="1">
    <source>
        <dbReference type="SAM" id="MobiDB-lite"/>
    </source>
</evidence>
<dbReference type="AlphaFoldDB" id="G4Z1P8"/>
<feature type="chain" id="PRO_5003471812" evidence="2">
    <location>
        <begin position="21"/>
        <end position="863"/>
    </location>
</feature>
<evidence type="ECO:0000313" key="4">
    <source>
        <dbReference type="Proteomes" id="UP000002640"/>
    </source>
</evidence>
<dbReference type="OMA" id="NFHTMWF"/>
<feature type="region of interest" description="Disordered" evidence="1">
    <location>
        <begin position="357"/>
        <end position="429"/>
    </location>
</feature>
<evidence type="ECO:0000256" key="2">
    <source>
        <dbReference type="SAM" id="SignalP"/>
    </source>
</evidence>
<dbReference type="EMBL" id="JH159152">
    <property type="protein sequence ID" value="EGZ26416.1"/>
    <property type="molecule type" value="Genomic_DNA"/>
</dbReference>
<reference evidence="3 4" key="1">
    <citation type="journal article" date="2006" name="Science">
        <title>Phytophthora genome sequences uncover evolutionary origins and mechanisms of pathogenesis.</title>
        <authorList>
            <person name="Tyler B.M."/>
            <person name="Tripathy S."/>
            <person name="Zhang X."/>
            <person name="Dehal P."/>
            <person name="Jiang R.H."/>
            <person name="Aerts A."/>
            <person name="Arredondo F.D."/>
            <person name="Baxter L."/>
            <person name="Bensasson D."/>
            <person name="Beynon J.L."/>
            <person name="Chapman J."/>
            <person name="Damasceno C.M."/>
            <person name="Dorrance A.E."/>
            <person name="Dou D."/>
            <person name="Dickerman A.W."/>
            <person name="Dubchak I.L."/>
            <person name="Garbelotto M."/>
            <person name="Gijzen M."/>
            <person name="Gordon S.G."/>
            <person name="Govers F."/>
            <person name="Grunwald N.J."/>
            <person name="Huang W."/>
            <person name="Ivors K.L."/>
            <person name="Jones R.W."/>
            <person name="Kamoun S."/>
            <person name="Krampis K."/>
            <person name="Lamour K.H."/>
            <person name="Lee M.K."/>
            <person name="McDonald W.H."/>
            <person name="Medina M."/>
            <person name="Meijer H.J."/>
            <person name="Nordberg E.K."/>
            <person name="Maclean D.J."/>
            <person name="Ospina-Giraldo M.D."/>
            <person name="Morris P.F."/>
            <person name="Phuntumart V."/>
            <person name="Putnam N.H."/>
            <person name="Rash S."/>
            <person name="Rose J.K."/>
            <person name="Sakihama Y."/>
            <person name="Salamov A.A."/>
            <person name="Savidor A."/>
            <person name="Scheuring C.F."/>
            <person name="Smith B.M."/>
            <person name="Sobral B.W."/>
            <person name="Terry A."/>
            <person name="Torto-Alalibo T.A."/>
            <person name="Win J."/>
            <person name="Xu Z."/>
            <person name="Zhang H."/>
            <person name="Grigoriev I.V."/>
            <person name="Rokhsar D.S."/>
            <person name="Boore J.L."/>
        </authorList>
    </citation>
    <scope>NUCLEOTIDE SEQUENCE [LARGE SCALE GENOMIC DNA]</scope>
    <source>
        <strain evidence="3 4">P6497</strain>
    </source>
</reference>
<keyword evidence="4" id="KW-1185">Reference proteome</keyword>
<keyword evidence="2" id="KW-0732">Signal</keyword>
<dbReference type="InParanoid" id="G4Z1P8"/>
<feature type="region of interest" description="Disordered" evidence="1">
    <location>
        <begin position="87"/>
        <end position="119"/>
    </location>
</feature>
<dbReference type="GeneID" id="20655430"/>
<feature type="signal peptide" evidence="2">
    <location>
        <begin position="1"/>
        <end position="20"/>
    </location>
</feature>
<organism evidence="3 4">
    <name type="scientific">Phytophthora sojae (strain P6497)</name>
    <name type="common">Soybean stem and root rot agent</name>
    <name type="synonym">Phytophthora megasperma f. sp. glycines</name>
    <dbReference type="NCBI Taxonomy" id="1094619"/>
    <lineage>
        <taxon>Eukaryota</taxon>
        <taxon>Sar</taxon>
        <taxon>Stramenopiles</taxon>
        <taxon>Oomycota</taxon>
        <taxon>Peronosporomycetes</taxon>
        <taxon>Peronosporales</taxon>
        <taxon>Peronosporaceae</taxon>
        <taxon>Phytophthora</taxon>
    </lineage>
</organism>
<gene>
    <name evidence="3" type="ORF">PHYSODRAFT_481874</name>
</gene>
<name>G4Z1P8_PHYSP</name>
<dbReference type="RefSeq" id="XP_009521704.1">
    <property type="nucleotide sequence ID" value="XM_009523409.1"/>
</dbReference>